<feature type="compositionally biased region" description="Acidic residues" evidence="10">
    <location>
        <begin position="301"/>
        <end position="311"/>
    </location>
</feature>
<dbReference type="AlphaFoldDB" id="A0A4R0IR64"/>
<gene>
    <name evidence="12" type="ORF">E0H50_14690</name>
</gene>
<dbReference type="GO" id="GO:0004674">
    <property type="term" value="F:protein serine/threonine kinase activity"/>
    <property type="evidence" value="ECO:0007669"/>
    <property type="project" value="UniProtKB-KW"/>
</dbReference>
<dbReference type="InterPro" id="IPR017441">
    <property type="entry name" value="Protein_kinase_ATP_BS"/>
</dbReference>
<dbReference type="PROSITE" id="PS50011">
    <property type="entry name" value="PROTEIN_KINASE_DOM"/>
    <property type="match status" value="1"/>
</dbReference>
<feature type="binding site" evidence="9">
    <location>
        <position position="39"/>
    </location>
    <ligand>
        <name>ATP</name>
        <dbReference type="ChEBI" id="CHEBI:30616"/>
    </ligand>
</feature>
<dbReference type="RefSeq" id="WP_131288340.1">
    <property type="nucleotide sequence ID" value="NZ_SJKA01000004.1"/>
</dbReference>
<evidence type="ECO:0000256" key="3">
    <source>
        <dbReference type="ARBA" id="ARBA00022679"/>
    </source>
</evidence>
<dbReference type="PROSITE" id="PS00107">
    <property type="entry name" value="PROTEIN_KINASE_ATP"/>
    <property type="match status" value="1"/>
</dbReference>
<dbReference type="InterPro" id="IPR008271">
    <property type="entry name" value="Ser/Thr_kinase_AS"/>
</dbReference>
<dbReference type="InterPro" id="IPR011009">
    <property type="entry name" value="Kinase-like_dom_sf"/>
</dbReference>
<comment type="catalytic activity">
    <reaction evidence="8">
        <text>L-seryl-[protein] + ATP = O-phospho-L-seryl-[protein] + ADP + H(+)</text>
        <dbReference type="Rhea" id="RHEA:17989"/>
        <dbReference type="Rhea" id="RHEA-COMP:9863"/>
        <dbReference type="Rhea" id="RHEA-COMP:11604"/>
        <dbReference type="ChEBI" id="CHEBI:15378"/>
        <dbReference type="ChEBI" id="CHEBI:29999"/>
        <dbReference type="ChEBI" id="CHEBI:30616"/>
        <dbReference type="ChEBI" id="CHEBI:83421"/>
        <dbReference type="ChEBI" id="CHEBI:456216"/>
        <dbReference type="EC" id="2.7.11.1"/>
    </reaction>
</comment>
<comment type="caution">
    <text evidence="12">The sequence shown here is derived from an EMBL/GenBank/DDBJ whole genome shotgun (WGS) entry which is preliminary data.</text>
</comment>
<keyword evidence="6 9" id="KW-0067">ATP-binding</keyword>
<evidence type="ECO:0000256" key="7">
    <source>
        <dbReference type="ARBA" id="ARBA00047899"/>
    </source>
</evidence>
<evidence type="ECO:0000313" key="13">
    <source>
        <dbReference type="Proteomes" id="UP000292695"/>
    </source>
</evidence>
<dbReference type="EC" id="2.7.11.1" evidence="1"/>
<dbReference type="CDD" id="cd14014">
    <property type="entry name" value="STKc_PknB_like"/>
    <property type="match status" value="1"/>
</dbReference>
<evidence type="ECO:0000256" key="6">
    <source>
        <dbReference type="ARBA" id="ARBA00022840"/>
    </source>
</evidence>
<sequence>MPRRILAGRYEEGGILGRGGMAEVREGIDNRLRRTVAIKRLRVDLANDPTLQARFRREAQSAASLNHPSIVAVYDTGEEADRNGIGISVPYIVMEYVDGRTLRDVLRDGPKLTAERTLGIVSSVLEALDYSHRAGIVHRDIKPGNVMLNQSGQVKVVDFGIARAAADTSTTLTQTAAIIGTAAYMSPEQARGETVDARSDLYSTGCLLYEMLTGRPPFIGDSLASVVYQHIKEEPPPPSTLALDLNQAHDAVLARAMAKNADRRYQTARAMKSEVDLVRAGASVVASMHRGLDGPRIPTADEVESWDPGEP</sequence>
<proteinExistence type="predicted"/>
<evidence type="ECO:0000256" key="2">
    <source>
        <dbReference type="ARBA" id="ARBA00022527"/>
    </source>
</evidence>
<comment type="catalytic activity">
    <reaction evidence="7">
        <text>L-threonyl-[protein] + ATP = O-phospho-L-threonyl-[protein] + ADP + H(+)</text>
        <dbReference type="Rhea" id="RHEA:46608"/>
        <dbReference type="Rhea" id="RHEA-COMP:11060"/>
        <dbReference type="Rhea" id="RHEA-COMP:11605"/>
        <dbReference type="ChEBI" id="CHEBI:15378"/>
        <dbReference type="ChEBI" id="CHEBI:30013"/>
        <dbReference type="ChEBI" id="CHEBI:30616"/>
        <dbReference type="ChEBI" id="CHEBI:61977"/>
        <dbReference type="ChEBI" id="CHEBI:456216"/>
        <dbReference type="EC" id="2.7.11.1"/>
    </reaction>
</comment>
<feature type="region of interest" description="Disordered" evidence="10">
    <location>
        <begin position="292"/>
        <end position="311"/>
    </location>
</feature>
<dbReference type="FunFam" id="3.30.200.20:FF:000035">
    <property type="entry name" value="Serine/threonine protein kinase Stk1"/>
    <property type="match status" value="1"/>
</dbReference>
<dbReference type="SMART" id="SM00220">
    <property type="entry name" value="S_TKc"/>
    <property type="match status" value="1"/>
</dbReference>
<dbReference type="InterPro" id="IPR000719">
    <property type="entry name" value="Prot_kinase_dom"/>
</dbReference>
<dbReference type="EMBL" id="SJKA01000004">
    <property type="protein sequence ID" value="TCC35110.1"/>
    <property type="molecule type" value="Genomic_DNA"/>
</dbReference>
<dbReference type="Proteomes" id="UP000292695">
    <property type="component" value="Unassembled WGS sequence"/>
</dbReference>
<evidence type="ECO:0000256" key="1">
    <source>
        <dbReference type="ARBA" id="ARBA00012513"/>
    </source>
</evidence>
<dbReference type="SUPFAM" id="SSF56112">
    <property type="entry name" value="Protein kinase-like (PK-like)"/>
    <property type="match status" value="1"/>
</dbReference>
<evidence type="ECO:0000256" key="9">
    <source>
        <dbReference type="PROSITE-ProRule" id="PRU10141"/>
    </source>
</evidence>
<feature type="domain" description="Protein kinase" evidence="11">
    <location>
        <begin position="10"/>
        <end position="277"/>
    </location>
</feature>
<evidence type="ECO:0000313" key="12">
    <source>
        <dbReference type="EMBL" id="TCC35110.1"/>
    </source>
</evidence>
<keyword evidence="13" id="KW-1185">Reference proteome</keyword>
<evidence type="ECO:0000256" key="4">
    <source>
        <dbReference type="ARBA" id="ARBA00022741"/>
    </source>
</evidence>
<reference evidence="12 13" key="1">
    <citation type="submission" date="2019-02" db="EMBL/GenBank/DDBJ databases">
        <title>Kribbella capetownensis sp. nov. and Kribbella speibonae sp. nov., isolated from soil.</title>
        <authorList>
            <person name="Curtis S.M."/>
            <person name="Norton I."/>
            <person name="Everest G.J."/>
            <person name="Meyers P.R."/>
        </authorList>
    </citation>
    <scope>NUCLEOTIDE SEQUENCE [LARGE SCALE GENOMIC DNA]</scope>
    <source>
        <strain evidence="12 13">DSM 27082</strain>
    </source>
</reference>
<keyword evidence="4 9" id="KW-0547">Nucleotide-binding</keyword>
<name>A0A4R0IR64_9ACTN</name>
<organism evidence="12 13">
    <name type="scientific">Kribbella sindirgiensis</name>
    <dbReference type="NCBI Taxonomy" id="1124744"/>
    <lineage>
        <taxon>Bacteria</taxon>
        <taxon>Bacillati</taxon>
        <taxon>Actinomycetota</taxon>
        <taxon>Actinomycetes</taxon>
        <taxon>Propionibacteriales</taxon>
        <taxon>Kribbellaceae</taxon>
        <taxon>Kribbella</taxon>
    </lineage>
</organism>
<keyword evidence="3" id="KW-0808">Transferase</keyword>
<keyword evidence="2 12" id="KW-0723">Serine/threonine-protein kinase</keyword>
<dbReference type="OrthoDB" id="9769043at2"/>
<evidence type="ECO:0000256" key="10">
    <source>
        <dbReference type="SAM" id="MobiDB-lite"/>
    </source>
</evidence>
<protein>
    <recommendedName>
        <fullName evidence="1">non-specific serine/threonine protein kinase</fullName>
        <ecNumber evidence="1">2.7.11.1</ecNumber>
    </recommendedName>
</protein>
<dbReference type="Pfam" id="PF00069">
    <property type="entry name" value="Pkinase"/>
    <property type="match status" value="1"/>
</dbReference>
<keyword evidence="5 12" id="KW-0418">Kinase</keyword>
<dbReference type="FunFam" id="1.10.510.10:FF:000021">
    <property type="entry name" value="Serine/threonine protein kinase"/>
    <property type="match status" value="1"/>
</dbReference>
<dbReference type="GO" id="GO:0005524">
    <property type="term" value="F:ATP binding"/>
    <property type="evidence" value="ECO:0007669"/>
    <property type="project" value="UniProtKB-UniRule"/>
</dbReference>
<evidence type="ECO:0000256" key="5">
    <source>
        <dbReference type="ARBA" id="ARBA00022777"/>
    </source>
</evidence>
<dbReference type="Gene3D" id="1.10.510.10">
    <property type="entry name" value="Transferase(Phosphotransferase) domain 1"/>
    <property type="match status" value="1"/>
</dbReference>
<evidence type="ECO:0000256" key="8">
    <source>
        <dbReference type="ARBA" id="ARBA00048679"/>
    </source>
</evidence>
<dbReference type="Gene3D" id="3.30.200.20">
    <property type="entry name" value="Phosphorylase Kinase, domain 1"/>
    <property type="match status" value="1"/>
</dbReference>
<evidence type="ECO:0000259" key="11">
    <source>
        <dbReference type="PROSITE" id="PS50011"/>
    </source>
</evidence>
<dbReference type="PANTHER" id="PTHR43289">
    <property type="entry name" value="MITOGEN-ACTIVATED PROTEIN KINASE KINASE KINASE 20-RELATED"/>
    <property type="match status" value="1"/>
</dbReference>
<dbReference type="PROSITE" id="PS00108">
    <property type="entry name" value="PROTEIN_KINASE_ST"/>
    <property type="match status" value="1"/>
</dbReference>
<dbReference type="GO" id="GO:0045717">
    <property type="term" value="P:negative regulation of fatty acid biosynthetic process"/>
    <property type="evidence" value="ECO:0007669"/>
    <property type="project" value="UniProtKB-ARBA"/>
</dbReference>
<accession>A0A4R0IR64</accession>
<dbReference type="PANTHER" id="PTHR43289:SF6">
    <property type="entry name" value="SERINE_THREONINE-PROTEIN KINASE NEKL-3"/>
    <property type="match status" value="1"/>
</dbReference>